<evidence type="ECO:0000313" key="2">
    <source>
        <dbReference type="EMBL" id="KAF9518920.1"/>
    </source>
</evidence>
<evidence type="ECO:0000256" key="1">
    <source>
        <dbReference type="SAM" id="MobiDB-lite"/>
    </source>
</evidence>
<protein>
    <submittedName>
        <fullName evidence="2">Uncharacterized protein</fullName>
    </submittedName>
</protein>
<feature type="region of interest" description="Disordered" evidence="1">
    <location>
        <begin position="341"/>
        <end position="393"/>
    </location>
</feature>
<name>A0A9P6E1Q5_9AGAM</name>
<dbReference type="EMBL" id="MU128921">
    <property type="protein sequence ID" value="KAF9518920.1"/>
    <property type="molecule type" value="Genomic_DNA"/>
</dbReference>
<accession>A0A9P6E1Q5</accession>
<feature type="compositionally biased region" description="Polar residues" evidence="1">
    <location>
        <begin position="341"/>
        <end position="358"/>
    </location>
</feature>
<reference evidence="2" key="1">
    <citation type="journal article" date="2020" name="Nat. Commun.">
        <title>Large-scale genome sequencing of mycorrhizal fungi provides insights into the early evolution of symbiotic traits.</title>
        <authorList>
            <person name="Miyauchi S."/>
            <person name="Kiss E."/>
            <person name="Kuo A."/>
            <person name="Drula E."/>
            <person name="Kohler A."/>
            <person name="Sanchez-Garcia M."/>
            <person name="Morin E."/>
            <person name="Andreopoulos B."/>
            <person name="Barry K.W."/>
            <person name="Bonito G."/>
            <person name="Buee M."/>
            <person name="Carver A."/>
            <person name="Chen C."/>
            <person name="Cichocki N."/>
            <person name="Clum A."/>
            <person name="Culley D."/>
            <person name="Crous P.W."/>
            <person name="Fauchery L."/>
            <person name="Girlanda M."/>
            <person name="Hayes R.D."/>
            <person name="Keri Z."/>
            <person name="LaButti K."/>
            <person name="Lipzen A."/>
            <person name="Lombard V."/>
            <person name="Magnuson J."/>
            <person name="Maillard F."/>
            <person name="Murat C."/>
            <person name="Nolan M."/>
            <person name="Ohm R.A."/>
            <person name="Pangilinan J."/>
            <person name="Pereira M.F."/>
            <person name="Perotto S."/>
            <person name="Peter M."/>
            <person name="Pfister S."/>
            <person name="Riley R."/>
            <person name="Sitrit Y."/>
            <person name="Stielow J.B."/>
            <person name="Szollosi G."/>
            <person name="Zifcakova L."/>
            <person name="Stursova M."/>
            <person name="Spatafora J.W."/>
            <person name="Tedersoo L."/>
            <person name="Vaario L.M."/>
            <person name="Yamada A."/>
            <person name="Yan M."/>
            <person name="Wang P."/>
            <person name="Xu J."/>
            <person name="Bruns T."/>
            <person name="Baldrian P."/>
            <person name="Vilgalys R."/>
            <person name="Dunand C."/>
            <person name="Henrissat B."/>
            <person name="Grigoriev I.V."/>
            <person name="Hibbett D."/>
            <person name="Nagy L.G."/>
            <person name="Martin F.M."/>
        </authorList>
    </citation>
    <scope>NUCLEOTIDE SEQUENCE</scope>
    <source>
        <strain evidence="2">UP504</strain>
    </source>
</reference>
<comment type="caution">
    <text evidence="2">The sequence shown here is derived from an EMBL/GenBank/DDBJ whole genome shotgun (WGS) entry which is preliminary data.</text>
</comment>
<sequence>MKRTSMLAIHMSPLRYPWKRIRWTLPILSTRSDEEGYLTRVERMASVFCSHQEDDPAVGSSGCREEARRACGRSRMVGHAHQAHCYGLRCCTIEARGQSHHGDNTISISEGGNFLFYLRRLLACCPRLEVLLDAAPYAIDDRPKSYLCSIHPSLASSAPCLRSLEYTQGGPNLGDLLVNLHISRHLRSLKCNNVHTYLTRDLSTSIPAAHQILSLSGLVSLDLFLSSSMYEYWDIITESWSLPSLTHFTFRVPPSSSNVLAPAARRSMHDDAHPAILELCPNITELAISARWIAPHPHPPRTPSPSSIRDPAYGPTSYFRSWRHPNLARIGLRDTHPSAAGFSTTLGNTPCGSHSLAPSSLRADSHGHDSHPTAGMSRRLHSSTNGTHDTTIPSATASHRRAFPALASIYLLDSSPENGLGKGSSSSRHTGTCNPGAGTPDLMFWNAWARHCAARGVALCDWGGQPLSLGPIEIP</sequence>
<proteinExistence type="predicted"/>
<dbReference type="AlphaFoldDB" id="A0A9P6E1Q5"/>
<dbReference type="Proteomes" id="UP000886523">
    <property type="component" value="Unassembled WGS sequence"/>
</dbReference>
<feature type="compositionally biased region" description="Polar residues" evidence="1">
    <location>
        <begin position="382"/>
        <end position="393"/>
    </location>
</feature>
<gene>
    <name evidence="2" type="ORF">BS47DRAFT_1337821</name>
</gene>
<evidence type="ECO:0000313" key="3">
    <source>
        <dbReference type="Proteomes" id="UP000886523"/>
    </source>
</evidence>
<organism evidence="2 3">
    <name type="scientific">Hydnum rufescens UP504</name>
    <dbReference type="NCBI Taxonomy" id="1448309"/>
    <lineage>
        <taxon>Eukaryota</taxon>
        <taxon>Fungi</taxon>
        <taxon>Dikarya</taxon>
        <taxon>Basidiomycota</taxon>
        <taxon>Agaricomycotina</taxon>
        <taxon>Agaricomycetes</taxon>
        <taxon>Cantharellales</taxon>
        <taxon>Hydnaceae</taxon>
        <taxon>Hydnum</taxon>
    </lineage>
</organism>
<keyword evidence="3" id="KW-1185">Reference proteome</keyword>